<accession>A0A7J6MTG7</accession>
<comment type="caution">
    <text evidence="1">The sequence shown here is derived from an EMBL/GenBank/DDBJ whole genome shotgun (WGS) entry which is preliminary data.</text>
</comment>
<gene>
    <name evidence="1" type="ORF">FOL47_009597</name>
</gene>
<organism evidence="1 2">
    <name type="scientific">Perkinsus chesapeaki</name>
    <name type="common">Clam parasite</name>
    <name type="synonym">Perkinsus andrewsi</name>
    <dbReference type="NCBI Taxonomy" id="330153"/>
    <lineage>
        <taxon>Eukaryota</taxon>
        <taxon>Sar</taxon>
        <taxon>Alveolata</taxon>
        <taxon>Perkinsozoa</taxon>
        <taxon>Perkinsea</taxon>
        <taxon>Perkinsida</taxon>
        <taxon>Perkinsidae</taxon>
        <taxon>Perkinsus</taxon>
    </lineage>
</organism>
<dbReference type="Proteomes" id="UP000591131">
    <property type="component" value="Unassembled WGS sequence"/>
</dbReference>
<reference evidence="1 2" key="1">
    <citation type="submission" date="2020-04" db="EMBL/GenBank/DDBJ databases">
        <title>Perkinsus chesapeaki whole genome sequence.</title>
        <authorList>
            <person name="Bogema D.R."/>
        </authorList>
    </citation>
    <scope>NUCLEOTIDE SEQUENCE [LARGE SCALE GENOMIC DNA]</scope>
    <source>
        <strain evidence="1">ATCC PRA-425</strain>
    </source>
</reference>
<evidence type="ECO:0000313" key="2">
    <source>
        <dbReference type="Proteomes" id="UP000591131"/>
    </source>
</evidence>
<sequence length="178" mass="20686">MGTRYPYQVRVVTAARHEMYVIDVLLDERCWRRLTPYEVFPHREIRWFGDIDKPLTSVIPIVPGVFGVIIRDESTMSSKATCSIRLADSRFRQIGSCTTEVAMDGKEAYHMRIMDGPGDTLYFVRMDTSFKEQAKFTERDYNEELPRIKSSDSIISDVCPDDPKRLAVYTVHWYCPSQ</sequence>
<name>A0A7J6MTG7_PERCH</name>
<evidence type="ECO:0000313" key="1">
    <source>
        <dbReference type="EMBL" id="KAF4674191.1"/>
    </source>
</evidence>
<protein>
    <submittedName>
        <fullName evidence="1">Uncharacterized protein</fullName>
    </submittedName>
</protein>
<dbReference type="EMBL" id="JAAPAO010000068">
    <property type="protein sequence ID" value="KAF4674191.1"/>
    <property type="molecule type" value="Genomic_DNA"/>
</dbReference>
<keyword evidence="2" id="KW-1185">Reference proteome</keyword>
<proteinExistence type="predicted"/>
<dbReference type="AlphaFoldDB" id="A0A7J6MTG7"/>